<evidence type="ECO:0000313" key="6">
    <source>
        <dbReference type="EMBL" id="KAK0740873.1"/>
    </source>
</evidence>
<dbReference type="InterPro" id="IPR046341">
    <property type="entry name" value="SET_dom_sf"/>
</dbReference>
<feature type="compositionally biased region" description="Low complexity" evidence="4">
    <location>
        <begin position="165"/>
        <end position="182"/>
    </location>
</feature>
<keyword evidence="3" id="KW-0949">S-adenosyl-L-methionine</keyword>
<dbReference type="AlphaFoldDB" id="A0AA40EK57"/>
<dbReference type="Gene3D" id="2.170.270.10">
    <property type="entry name" value="SET domain"/>
    <property type="match status" value="1"/>
</dbReference>
<feature type="domain" description="Post-SET" evidence="5">
    <location>
        <begin position="121"/>
        <end position="137"/>
    </location>
</feature>
<keyword evidence="7" id="KW-1185">Reference proteome</keyword>
<evidence type="ECO:0000313" key="7">
    <source>
        <dbReference type="Proteomes" id="UP001172155"/>
    </source>
</evidence>
<dbReference type="InterPro" id="IPR003616">
    <property type="entry name" value="Post-SET_dom"/>
</dbReference>
<dbReference type="PANTHER" id="PTHR12350">
    <property type="entry name" value="HISTONE-LYSINE N-METHYLTRANSFERASE-RELATED"/>
    <property type="match status" value="1"/>
</dbReference>
<dbReference type="InterPro" id="IPR001214">
    <property type="entry name" value="SET_dom"/>
</dbReference>
<dbReference type="PROSITE" id="PS50868">
    <property type="entry name" value="POST_SET"/>
    <property type="match status" value="1"/>
</dbReference>
<reference evidence="6" key="1">
    <citation type="submission" date="2023-06" db="EMBL/GenBank/DDBJ databases">
        <title>Genome-scale phylogeny and comparative genomics of the fungal order Sordariales.</title>
        <authorList>
            <consortium name="Lawrence Berkeley National Laboratory"/>
            <person name="Hensen N."/>
            <person name="Bonometti L."/>
            <person name="Westerberg I."/>
            <person name="Brannstrom I.O."/>
            <person name="Guillou S."/>
            <person name="Cros-Aarteil S."/>
            <person name="Calhoun S."/>
            <person name="Haridas S."/>
            <person name="Kuo A."/>
            <person name="Mondo S."/>
            <person name="Pangilinan J."/>
            <person name="Riley R."/>
            <person name="LaButti K."/>
            <person name="Andreopoulos B."/>
            <person name="Lipzen A."/>
            <person name="Chen C."/>
            <person name="Yanf M."/>
            <person name="Daum C."/>
            <person name="Ng V."/>
            <person name="Clum A."/>
            <person name="Steindorff A."/>
            <person name="Ohm R."/>
            <person name="Martin F."/>
            <person name="Silar P."/>
            <person name="Natvig D."/>
            <person name="Lalanne C."/>
            <person name="Gautier V."/>
            <person name="Ament-velasquez S.L."/>
            <person name="Kruys A."/>
            <person name="Hutchinson M.I."/>
            <person name="Powell A.J."/>
            <person name="Barry K."/>
            <person name="Miller A.N."/>
            <person name="Grigoriev I.V."/>
            <person name="Debuchy R."/>
            <person name="Gladieux P."/>
            <person name="Thoren M.H."/>
            <person name="Johannesson H."/>
        </authorList>
    </citation>
    <scope>NUCLEOTIDE SEQUENCE</scope>
    <source>
        <strain evidence="6">SMH3187-1</strain>
    </source>
</reference>
<sequence length="276" mass="29365">MAPLTPHWVRPSHPEIQEVVINEAEFQSKSLSKVALPAWDLYARLDFPPCTDAAEPTYATVQYGRDKHLNLNSDLLYINHSCEPSLIFDMGRLAVIAGPKGIQPGEELTFFYPSTEWDMAQPFDCLCGTETCRGRISGAGDMTAEQLSGLFLNKHIHELLEQKASNGNGNVASGNGASSAAVNDEDDSSALLGAENLANIARELREASDRAEKAAAAACRALAALQVRQAGLLKAGKKANGVSPAATFNAAASSLRRGPTSRELSGEMGGDTSFST</sequence>
<evidence type="ECO:0000256" key="3">
    <source>
        <dbReference type="ARBA" id="ARBA00022691"/>
    </source>
</evidence>
<evidence type="ECO:0000256" key="4">
    <source>
        <dbReference type="SAM" id="MobiDB-lite"/>
    </source>
</evidence>
<feature type="region of interest" description="Disordered" evidence="4">
    <location>
        <begin position="248"/>
        <end position="276"/>
    </location>
</feature>
<dbReference type="EMBL" id="JAUKUD010000006">
    <property type="protein sequence ID" value="KAK0740873.1"/>
    <property type="molecule type" value="Genomic_DNA"/>
</dbReference>
<keyword evidence="1" id="KW-0489">Methyltransferase</keyword>
<proteinExistence type="predicted"/>
<keyword evidence="2" id="KW-0808">Transferase</keyword>
<dbReference type="Proteomes" id="UP001172155">
    <property type="component" value="Unassembled WGS sequence"/>
</dbReference>
<feature type="region of interest" description="Disordered" evidence="4">
    <location>
        <begin position="165"/>
        <end position="184"/>
    </location>
</feature>
<protein>
    <recommendedName>
        <fullName evidence="5">Post-SET domain-containing protein</fullName>
    </recommendedName>
</protein>
<name>A0AA40EK57_9PEZI</name>
<comment type="caution">
    <text evidence="6">The sequence shown here is derived from an EMBL/GenBank/DDBJ whole genome shotgun (WGS) entry which is preliminary data.</text>
</comment>
<gene>
    <name evidence="6" type="ORF">B0T18DRAFT_219084</name>
</gene>
<dbReference type="Pfam" id="PF00856">
    <property type="entry name" value="SET"/>
    <property type="match status" value="1"/>
</dbReference>
<dbReference type="SUPFAM" id="SSF82199">
    <property type="entry name" value="SET domain"/>
    <property type="match status" value="1"/>
</dbReference>
<organism evidence="6 7">
    <name type="scientific">Schizothecium vesticola</name>
    <dbReference type="NCBI Taxonomy" id="314040"/>
    <lineage>
        <taxon>Eukaryota</taxon>
        <taxon>Fungi</taxon>
        <taxon>Dikarya</taxon>
        <taxon>Ascomycota</taxon>
        <taxon>Pezizomycotina</taxon>
        <taxon>Sordariomycetes</taxon>
        <taxon>Sordariomycetidae</taxon>
        <taxon>Sordariales</taxon>
        <taxon>Schizotheciaceae</taxon>
        <taxon>Schizothecium</taxon>
    </lineage>
</organism>
<evidence type="ECO:0000259" key="5">
    <source>
        <dbReference type="PROSITE" id="PS50868"/>
    </source>
</evidence>
<evidence type="ECO:0000256" key="1">
    <source>
        <dbReference type="ARBA" id="ARBA00022603"/>
    </source>
</evidence>
<dbReference type="GO" id="GO:0008168">
    <property type="term" value="F:methyltransferase activity"/>
    <property type="evidence" value="ECO:0007669"/>
    <property type="project" value="UniProtKB-KW"/>
</dbReference>
<dbReference type="InterPro" id="IPR053201">
    <property type="entry name" value="Flavunoidine_N-MTase"/>
</dbReference>
<evidence type="ECO:0000256" key="2">
    <source>
        <dbReference type="ARBA" id="ARBA00022679"/>
    </source>
</evidence>
<accession>A0AA40EK57</accession>
<dbReference type="GO" id="GO:0032259">
    <property type="term" value="P:methylation"/>
    <property type="evidence" value="ECO:0007669"/>
    <property type="project" value="UniProtKB-KW"/>
</dbReference>
<dbReference type="PANTHER" id="PTHR12350:SF19">
    <property type="entry name" value="SET DOMAIN-CONTAINING PROTEIN"/>
    <property type="match status" value="1"/>
</dbReference>